<gene>
    <name evidence="4" type="ORF">SAMN05660862_0074</name>
</gene>
<dbReference type="PRINTS" id="PR00368">
    <property type="entry name" value="FADPNR"/>
</dbReference>
<evidence type="ECO:0000313" key="5">
    <source>
        <dbReference type="Proteomes" id="UP000192980"/>
    </source>
</evidence>
<dbReference type="EMBL" id="FXAU01000001">
    <property type="protein sequence ID" value="SMG05786.1"/>
    <property type="molecule type" value="Genomic_DNA"/>
</dbReference>
<organism evidence="4 5">
    <name type="scientific">Sphingobacterium psychroaquaticum</name>
    <dbReference type="NCBI Taxonomy" id="561061"/>
    <lineage>
        <taxon>Bacteria</taxon>
        <taxon>Pseudomonadati</taxon>
        <taxon>Bacteroidota</taxon>
        <taxon>Sphingobacteriia</taxon>
        <taxon>Sphingobacteriales</taxon>
        <taxon>Sphingobacteriaceae</taxon>
        <taxon>Sphingobacterium</taxon>
    </lineage>
</organism>
<evidence type="ECO:0000256" key="1">
    <source>
        <dbReference type="ARBA" id="ARBA00022630"/>
    </source>
</evidence>
<protein>
    <submittedName>
        <fullName evidence="4">Thioredoxin reductase</fullName>
    </submittedName>
</protein>
<dbReference type="GO" id="GO:0016491">
    <property type="term" value="F:oxidoreductase activity"/>
    <property type="evidence" value="ECO:0007669"/>
    <property type="project" value="UniProtKB-KW"/>
</dbReference>
<dbReference type="Proteomes" id="UP000192980">
    <property type="component" value="Unassembled WGS sequence"/>
</dbReference>
<dbReference type="InterPro" id="IPR050097">
    <property type="entry name" value="Ferredoxin-NADP_redctase_2"/>
</dbReference>
<dbReference type="InterPro" id="IPR036188">
    <property type="entry name" value="FAD/NAD-bd_sf"/>
</dbReference>
<name>A0A1X7HUW4_9SPHI</name>
<evidence type="ECO:0000256" key="2">
    <source>
        <dbReference type="ARBA" id="ARBA00023002"/>
    </source>
</evidence>
<dbReference type="OrthoDB" id="9806179at2"/>
<keyword evidence="1" id="KW-0285">Flavoprotein</keyword>
<dbReference type="SUPFAM" id="SSF51905">
    <property type="entry name" value="FAD/NAD(P)-binding domain"/>
    <property type="match status" value="2"/>
</dbReference>
<feature type="domain" description="FAD/NAD(P)-binding" evidence="3">
    <location>
        <begin position="7"/>
        <end position="284"/>
    </location>
</feature>
<evidence type="ECO:0000259" key="3">
    <source>
        <dbReference type="Pfam" id="PF07992"/>
    </source>
</evidence>
<keyword evidence="5" id="KW-1185">Reference proteome</keyword>
<proteinExistence type="predicted"/>
<evidence type="ECO:0000313" key="4">
    <source>
        <dbReference type="EMBL" id="SMG05786.1"/>
    </source>
</evidence>
<sequence>MIPYAPFDVIIIGGSYAGLSAAMSLGRSRRQVLIIDSGLPCNRFTPHSHNFLTQDGKAPAEIAQRAREQVHQYDTVHFVEGTANTVTQVDSFFVVETATGEAFTAKKLILANGIKDNLPDIPGLANAWGKTVIHCPYCHGYEFKDQKTGILAHGDRALHLAGLVYNLSKDLQLFTNGEAEFTAEQRTKLTKAGILVHEERIISISEKEGIIDGITLDTGVFMPLQALYAVIPFTQQGGVADALGCTLTDAGHIKVDFMQKTSVPGVYACGDNSSPMRSVALAVSTGSTAGAMVNMELVTESF</sequence>
<dbReference type="Pfam" id="PF07992">
    <property type="entry name" value="Pyr_redox_2"/>
    <property type="match status" value="1"/>
</dbReference>
<dbReference type="InterPro" id="IPR023753">
    <property type="entry name" value="FAD/NAD-binding_dom"/>
</dbReference>
<keyword evidence="2" id="KW-0560">Oxidoreductase</keyword>
<reference evidence="4 5" key="1">
    <citation type="submission" date="2017-04" db="EMBL/GenBank/DDBJ databases">
        <authorList>
            <person name="Afonso C.L."/>
            <person name="Miller P.J."/>
            <person name="Scott M.A."/>
            <person name="Spackman E."/>
            <person name="Goraichik I."/>
            <person name="Dimitrov K.M."/>
            <person name="Suarez D.L."/>
            <person name="Swayne D.E."/>
        </authorList>
    </citation>
    <scope>NUCLEOTIDE SEQUENCE [LARGE SCALE GENOMIC DNA]</scope>
    <source>
        <strain evidence="4 5">DSM 22418</strain>
    </source>
</reference>
<dbReference type="Gene3D" id="3.50.50.60">
    <property type="entry name" value="FAD/NAD(P)-binding domain"/>
    <property type="match status" value="2"/>
</dbReference>
<dbReference type="RefSeq" id="WP_085471062.1">
    <property type="nucleotide sequence ID" value="NZ_FXAU01000001.1"/>
</dbReference>
<dbReference type="STRING" id="561061.SAMN05660862_0074"/>
<dbReference type="PANTHER" id="PTHR48105">
    <property type="entry name" value="THIOREDOXIN REDUCTASE 1-RELATED-RELATED"/>
    <property type="match status" value="1"/>
</dbReference>
<dbReference type="PRINTS" id="PR00469">
    <property type="entry name" value="PNDRDTASEII"/>
</dbReference>
<dbReference type="AlphaFoldDB" id="A0A1X7HUW4"/>
<accession>A0A1X7HUW4</accession>